<keyword evidence="2" id="KW-1185">Reference proteome</keyword>
<evidence type="ECO:0000313" key="1">
    <source>
        <dbReference type="EMBL" id="BBA35199.1"/>
    </source>
</evidence>
<dbReference type="KEGG" id="mmai:sS8_3256"/>
<reference evidence="1 2" key="1">
    <citation type="submission" date="2016-12" db="EMBL/GenBank/DDBJ databases">
        <title>Genome sequencing of Methylocaldum marinum.</title>
        <authorList>
            <person name="Takeuchi M."/>
            <person name="Kamagata Y."/>
            <person name="Hiraoka S."/>
            <person name="Oshima K."/>
            <person name="Hattori M."/>
            <person name="Iwasaki W."/>
        </authorList>
    </citation>
    <scope>NUCLEOTIDE SEQUENCE [LARGE SCALE GENOMIC DNA]</scope>
    <source>
        <strain evidence="1 2">S8</strain>
    </source>
</reference>
<organism evidence="1 2">
    <name type="scientific">Methylocaldum marinum</name>
    <dbReference type="NCBI Taxonomy" id="1432792"/>
    <lineage>
        <taxon>Bacteria</taxon>
        <taxon>Pseudomonadati</taxon>
        <taxon>Pseudomonadota</taxon>
        <taxon>Gammaproteobacteria</taxon>
        <taxon>Methylococcales</taxon>
        <taxon>Methylococcaceae</taxon>
        <taxon>Methylocaldum</taxon>
    </lineage>
</organism>
<accession>A0A250KZI7</accession>
<sequence length="46" mass="5037">MLTPSLGFALRASRRLSKFAPDKFVLTPSLGFALRASRRLSKFAPG</sequence>
<evidence type="ECO:0000313" key="2">
    <source>
        <dbReference type="Proteomes" id="UP000266313"/>
    </source>
</evidence>
<name>A0A250KZI7_9GAMM</name>
<dbReference type="Proteomes" id="UP000266313">
    <property type="component" value="Chromosome"/>
</dbReference>
<dbReference type="EMBL" id="AP017928">
    <property type="protein sequence ID" value="BBA35199.1"/>
    <property type="molecule type" value="Genomic_DNA"/>
</dbReference>
<dbReference type="AlphaFoldDB" id="A0A250KZI7"/>
<protein>
    <submittedName>
        <fullName evidence="1">Uncharacterized protein</fullName>
    </submittedName>
</protein>
<proteinExistence type="predicted"/>
<gene>
    <name evidence="1" type="ORF">sS8_3256</name>
</gene>